<evidence type="ECO:0000313" key="3">
    <source>
        <dbReference type="EMBL" id="KLO20268.1"/>
    </source>
</evidence>
<accession>A0A0H2SEW1</accession>
<protein>
    <recommendedName>
        <fullName evidence="2">DUF6533 domain-containing protein</fullName>
    </recommendedName>
</protein>
<sequence length="365" mass="39914">MSSTAEDPQIQGQISSVIVNNVFAETALNDIYRKLEVSLMKMGNDAMILGVASLTILFYDYILMFRHEIRFIWQSDSGWGVGKLLYLAIRYLGIISNTLTAIGNFHHGLSDQACATIESASYWTLVAEIGIAQVIIYMRTHILLGRSKSVKCMLVALFLTVFIGACIGYKLASMTYFPSSLKMVPACIGDGQATGISISYGLVCFSELVIVVLTVWSVRYEFRDMGKLLFMLYRDGILFFLCLFVISTFNIIGTLLWRDLSMLQGVMHSVLTSRVILHLHIATAGDEASARSISLPAFASPENGNATTMTTSLEQDAVGSPSYPSYPSSAPPLLSLGSLSVDFDIGIEFLEEGGSTSRVLFTAEA</sequence>
<feature type="transmembrane region" description="Helical" evidence="1">
    <location>
        <begin position="192"/>
        <end position="216"/>
    </location>
</feature>
<dbReference type="EMBL" id="KQ085883">
    <property type="protein sequence ID" value="KLO20268.1"/>
    <property type="molecule type" value="Genomic_DNA"/>
</dbReference>
<feature type="transmembrane region" description="Helical" evidence="1">
    <location>
        <begin position="84"/>
        <end position="102"/>
    </location>
</feature>
<dbReference type="InterPro" id="IPR045340">
    <property type="entry name" value="DUF6533"/>
</dbReference>
<keyword evidence="1" id="KW-0812">Transmembrane</keyword>
<evidence type="ECO:0000256" key="1">
    <source>
        <dbReference type="SAM" id="Phobius"/>
    </source>
</evidence>
<keyword evidence="1" id="KW-1133">Transmembrane helix</keyword>
<dbReference type="Proteomes" id="UP000053477">
    <property type="component" value="Unassembled WGS sequence"/>
</dbReference>
<proteinExistence type="predicted"/>
<evidence type="ECO:0000313" key="4">
    <source>
        <dbReference type="Proteomes" id="UP000053477"/>
    </source>
</evidence>
<feature type="transmembrane region" description="Helical" evidence="1">
    <location>
        <begin position="122"/>
        <end position="140"/>
    </location>
</feature>
<keyword evidence="4" id="KW-1185">Reference proteome</keyword>
<reference evidence="3 4" key="1">
    <citation type="submission" date="2015-04" db="EMBL/GenBank/DDBJ databases">
        <title>Complete genome sequence of Schizopora paradoxa KUC8140, a cosmopolitan wood degrader in East Asia.</title>
        <authorList>
            <consortium name="DOE Joint Genome Institute"/>
            <person name="Min B."/>
            <person name="Park H."/>
            <person name="Jang Y."/>
            <person name="Kim J.-J."/>
            <person name="Kim K.H."/>
            <person name="Pangilinan J."/>
            <person name="Lipzen A."/>
            <person name="Riley R."/>
            <person name="Grigoriev I.V."/>
            <person name="Spatafora J.W."/>
            <person name="Choi I.-G."/>
        </authorList>
    </citation>
    <scope>NUCLEOTIDE SEQUENCE [LARGE SCALE GENOMIC DNA]</scope>
    <source>
        <strain evidence="3 4">KUC8140</strain>
    </source>
</reference>
<feature type="transmembrane region" description="Helical" evidence="1">
    <location>
        <begin position="237"/>
        <end position="257"/>
    </location>
</feature>
<feature type="domain" description="DUF6533" evidence="2">
    <location>
        <begin position="50"/>
        <end position="95"/>
    </location>
</feature>
<feature type="transmembrane region" description="Helical" evidence="1">
    <location>
        <begin position="46"/>
        <end position="63"/>
    </location>
</feature>
<dbReference type="AlphaFoldDB" id="A0A0H2SEW1"/>
<gene>
    <name evidence="3" type="ORF">SCHPADRAFT_934860</name>
</gene>
<dbReference type="Pfam" id="PF20151">
    <property type="entry name" value="DUF6533"/>
    <property type="match status" value="1"/>
</dbReference>
<organism evidence="3 4">
    <name type="scientific">Schizopora paradoxa</name>
    <dbReference type="NCBI Taxonomy" id="27342"/>
    <lineage>
        <taxon>Eukaryota</taxon>
        <taxon>Fungi</taxon>
        <taxon>Dikarya</taxon>
        <taxon>Basidiomycota</taxon>
        <taxon>Agaricomycotina</taxon>
        <taxon>Agaricomycetes</taxon>
        <taxon>Hymenochaetales</taxon>
        <taxon>Schizoporaceae</taxon>
        <taxon>Schizopora</taxon>
    </lineage>
</organism>
<dbReference type="InParanoid" id="A0A0H2SEW1"/>
<evidence type="ECO:0000259" key="2">
    <source>
        <dbReference type="Pfam" id="PF20151"/>
    </source>
</evidence>
<keyword evidence="1" id="KW-0472">Membrane</keyword>
<name>A0A0H2SEW1_9AGAM</name>
<feature type="transmembrane region" description="Helical" evidence="1">
    <location>
        <begin position="152"/>
        <end position="172"/>
    </location>
</feature>
<dbReference type="OrthoDB" id="3350812at2759"/>